<comment type="caution">
    <text evidence="1">The sequence shown here is derived from an EMBL/GenBank/DDBJ whole genome shotgun (WGS) entry which is preliminary data.</text>
</comment>
<keyword evidence="2" id="KW-1185">Reference proteome</keyword>
<dbReference type="Proteomes" id="UP000032046">
    <property type="component" value="Unassembled WGS sequence"/>
</dbReference>
<dbReference type="Gene3D" id="3.20.20.70">
    <property type="entry name" value="Aldolase class I"/>
    <property type="match status" value="1"/>
</dbReference>
<dbReference type="InterPro" id="IPR013785">
    <property type="entry name" value="Aldolase_TIM"/>
</dbReference>
<dbReference type="AlphaFoldDB" id="A0A0D0IXW7"/>
<dbReference type="GeneID" id="93483314"/>
<protein>
    <submittedName>
        <fullName evidence="1">Thiamine phosphate pyrophosphorylase</fullName>
    </submittedName>
</protein>
<name>A0A0D0IXW7_9BACT</name>
<proteinExistence type="predicted"/>
<dbReference type="OrthoDB" id="194683at2"/>
<dbReference type="STRING" id="1602171.ST44_10635"/>
<organism evidence="1 2">
    <name type="scientific">Prevotella pectinovora</name>
    <dbReference type="NCBI Taxonomy" id="1602169"/>
    <lineage>
        <taxon>Bacteria</taxon>
        <taxon>Pseudomonadati</taxon>
        <taxon>Bacteroidota</taxon>
        <taxon>Bacteroidia</taxon>
        <taxon>Bacteroidales</taxon>
        <taxon>Prevotellaceae</taxon>
        <taxon>Prevotella</taxon>
    </lineage>
</organism>
<evidence type="ECO:0000313" key="2">
    <source>
        <dbReference type="Proteomes" id="UP000032046"/>
    </source>
</evidence>
<reference evidence="1 2" key="1">
    <citation type="submission" date="2015-01" db="EMBL/GenBank/DDBJ databases">
        <title>Comparative genomics of non-oral Prevotella species.</title>
        <authorList>
            <person name="Accetto T."/>
            <person name="Nograsek B."/>
            <person name="Avgustin G."/>
        </authorList>
    </citation>
    <scope>NUCLEOTIDE SEQUENCE [LARGE SCALE GENOMIC DNA]</scope>
    <source>
        <strain evidence="1 2">P5-119</strain>
    </source>
</reference>
<dbReference type="EMBL" id="JXQK01000078">
    <property type="protein sequence ID" value="KIP60613.1"/>
    <property type="molecule type" value="Genomic_DNA"/>
</dbReference>
<evidence type="ECO:0000313" key="1">
    <source>
        <dbReference type="EMBL" id="KIP60613.1"/>
    </source>
</evidence>
<dbReference type="RefSeq" id="WP_022315556.1">
    <property type="nucleotide sequence ID" value="NZ_JAXVBY010000060.1"/>
</dbReference>
<accession>A0A0D0IXW7</accession>
<gene>
    <name evidence="1" type="ORF">ST44_10635</name>
</gene>
<sequence>MKLVIMTKPTFFVEEDKILTTLFEEGMDDLHLYKPQSTPMYSERLLSLLPENYYRKITVHDHYYLKNEYGLGKIHIDSPSEQLPYDYKGKYSRTCTELSQIKDFKKKSEYLFLKCNFQDNPDIRTCDGLSLKELESASSNGFIDKRIYAYGETNLDNIKIAKELGFGGVVICNDLWNRFDIHKEIDYKRLMAHFEKLHKATS</sequence>